<proteinExistence type="predicted"/>
<sequence>MGLFIASTAISAAPQVCDREQIVPDTDEAAAVPVRGGGRCLSQARP</sequence>
<dbReference type="Proteomes" id="UP001162800">
    <property type="component" value="Chromosome"/>
</dbReference>
<evidence type="ECO:0000313" key="1">
    <source>
        <dbReference type="EMBL" id="UYG51786.1"/>
    </source>
</evidence>
<organism evidence="1 2">
    <name type="scientific">Comamonas endophytica</name>
    <dbReference type="NCBI Taxonomy" id="2949090"/>
    <lineage>
        <taxon>Bacteria</taxon>
        <taxon>Pseudomonadati</taxon>
        <taxon>Pseudomonadota</taxon>
        <taxon>Betaproteobacteria</taxon>
        <taxon>Burkholderiales</taxon>
        <taxon>Comamonadaceae</taxon>
        <taxon>Comamonas</taxon>
    </lineage>
</organism>
<dbReference type="RefSeq" id="WP_263725559.1">
    <property type="nucleotide sequence ID" value="NZ_CP106881.1"/>
</dbReference>
<name>A0ABY6GA63_9BURK</name>
<reference evidence="1" key="1">
    <citation type="submission" date="2022-09" db="EMBL/GenBank/DDBJ databases">
        <title>The complete genome of Acidovorax sp. 5MLIR.</title>
        <authorList>
            <person name="Liu L."/>
            <person name="Yue J."/>
            <person name="Yang F."/>
            <person name="Yuan J."/>
            <person name="Li L."/>
        </authorList>
    </citation>
    <scope>NUCLEOTIDE SEQUENCE</scope>
    <source>
        <strain evidence="1">5MLIR</strain>
    </source>
</reference>
<accession>A0ABY6GA63</accession>
<keyword evidence="2" id="KW-1185">Reference proteome</keyword>
<dbReference type="EMBL" id="CP106881">
    <property type="protein sequence ID" value="UYG51786.1"/>
    <property type="molecule type" value="Genomic_DNA"/>
</dbReference>
<protein>
    <submittedName>
        <fullName evidence="1">Uncharacterized protein</fullName>
    </submittedName>
</protein>
<gene>
    <name evidence="1" type="ORF">M9799_00580</name>
</gene>
<evidence type="ECO:0000313" key="2">
    <source>
        <dbReference type="Proteomes" id="UP001162800"/>
    </source>
</evidence>